<dbReference type="EMBL" id="CAJVCH010030163">
    <property type="protein sequence ID" value="CAG7708757.1"/>
    <property type="molecule type" value="Genomic_DNA"/>
</dbReference>
<sequence>MEFFPSEHFGACIMHASCQVSIRGTIKAVFVQRGLEFWSVVSLLYVAINFFVFNINYITAMNDYGRHHLILNQVVSRYQILIK</sequence>
<gene>
    <name evidence="2" type="ORF">AFUS01_LOCUS4784</name>
</gene>
<reference evidence="2" key="1">
    <citation type="submission" date="2021-06" db="EMBL/GenBank/DDBJ databases">
        <authorList>
            <person name="Hodson N. C."/>
            <person name="Mongue J. A."/>
            <person name="Jaron S. K."/>
        </authorList>
    </citation>
    <scope>NUCLEOTIDE SEQUENCE</scope>
</reference>
<feature type="transmembrane region" description="Helical" evidence="1">
    <location>
        <begin position="37"/>
        <end position="58"/>
    </location>
</feature>
<keyword evidence="3" id="KW-1185">Reference proteome</keyword>
<organism evidence="2 3">
    <name type="scientific">Allacma fusca</name>
    <dbReference type="NCBI Taxonomy" id="39272"/>
    <lineage>
        <taxon>Eukaryota</taxon>
        <taxon>Metazoa</taxon>
        <taxon>Ecdysozoa</taxon>
        <taxon>Arthropoda</taxon>
        <taxon>Hexapoda</taxon>
        <taxon>Collembola</taxon>
        <taxon>Symphypleona</taxon>
        <taxon>Sminthuridae</taxon>
        <taxon>Allacma</taxon>
    </lineage>
</organism>
<keyword evidence="1" id="KW-0472">Membrane</keyword>
<proteinExistence type="predicted"/>
<keyword evidence="1" id="KW-0812">Transmembrane</keyword>
<evidence type="ECO:0000256" key="1">
    <source>
        <dbReference type="SAM" id="Phobius"/>
    </source>
</evidence>
<accession>A0A8J2J7W8</accession>
<dbReference type="AlphaFoldDB" id="A0A8J2J7W8"/>
<comment type="caution">
    <text evidence="2">The sequence shown here is derived from an EMBL/GenBank/DDBJ whole genome shotgun (WGS) entry which is preliminary data.</text>
</comment>
<dbReference type="Proteomes" id="UP000708208">
    <property type="component" value="Unassembled WGS sequence"/>
</dbReference>
<name>A0A8J2J7W8_9HEXA</name>
<protein>
    <submittedName>
        <fullName evidence="2">Uncharacterized protein</fullName>
    </submittedName>
</protein>
<keyword evidence="1" id="KW-1133">Transmembrane helix</keyword>
<evidence type="ECO:0000313" key="3">
    <source>
        <dbReference type="Proteomes" id="UP000708208"/>
    </source>
</evidence>
<evidence type="ECO:0000313" key="2">
    <source>
        <dbReference type="EMBL" id="CAG7708757.1"/>
    </source>
</evidence>